<feature type="transmembrane region" description="Helical" evidence="1">
    <location>
        <begin position="12"/>
        <end position="31"/>
    </location>
</feature>
<feature type="domain" description="DUF4328" evidence="2">
    <location>
        <begin position="54"/>
        <end position="196"/>
    </location>
</feature>
<keyword evidence="1" id="KW-1133">Transmembrane helix</keyword>
<feature type="transmembrane region" description="Helical" evidence="1">
    <location>
        <begin position="133"/>
        <end position="153"/>
    </location>
</feature>
<evidence type="ECO:0000256" key="1">
    <source>
        <dbReference type="SAM" id="Phobius"/>
    </source>
</evidence>
<keyword evidence="4" id="KW-1185">Reference proteome</keyword>
<organism evidence="3 4">
    <name type="scientific">Candidatus Paraluminiphilus aquimaris</name>
    <dbReference type="NCBI Taxonomy" id="2518994"/>
    <lineage>
        <taxon>Bacteria</taxon>
        <taxon>Pseudomonadati</taxon>
        <taxon>Pseudomonadota</taxon>
        <taxon>Gammaproteobacteria</taxon>
        <taxon>Cellvibrionales</taxon>
        <taxon>Halieaceae</taxon>
        <taxon>Candidatus Paraluminiphilus</taxon>
    </lineage>
</organism>
<dbReference type="RefSeq" id="WP_420887686.1">
    <property type="nucleotide sequence ID" value="NZ_CP036501.1"/>
</dbReference>
<keyword evidence="1" id="KW-0472">Membrane</keyword>
<dbReference type="InterPro" id="IPR025565">
    <property type="entry name" value="DUF4328"/>
</dbReference>
<evidence type="ECO:0000259" key="2">
    <source>
        <dbReference type="Pfam" id="PF14219"/>
    </source>
</evidence>
<dbReference type="Pfam" id="PF14219">
    <property type="entry name" value="DUF4328"/>
    <property type="match status" value="1"/>
</dbReference>
<dbReference type="EMBL" id="CP036501">
    <property type="protein sequence ID" value="UZP74955.1"/>
    <property type="molecule type" value="Genomic_DNA"/>
</dbReference>
<sequence>MLGRETRDTTYLLYGVIAVSLINIVLDYSIADRATKYTDHASLISLKDSFAPVYAIFLFTSFAIVARWIYLAAKTNRDAGIEGLNYSPVSSVAWFFVPVMNLWKPYFAVKEQYLARLKCDSFPSMNSKTTFHLWWFAFLGSNLLANIAGRAMLPRYSETYSSGEILVTYSLFSIAADIAQILSCLALIKIMRQFTAGQE</sequence>
<evidence type="ECO:0000313" key="4">
    <source>
        <dbReference type="Proteomes" id="UP001317963"/>
    </source>
</evidence>
<evidence type="ECO:0000313" key="3">
    <source>
        <dbReference type="EMBL" id="UZP74955.1"/>
    </source>
</evidence>
<protein>
    <submittedName>
        <fullName evidence="3">DUF4328 domain-containing protein</fullName>
    </submittedName>
</protein>
<reference evidence="3 4" key="1">
    <citation type="submission" date="2019-02" db="EMBL/GenBank/DDBJ databases">
        <title>Halieaceae_genomes.</title>
        <authorList>
            <person name="Li S.-H."/>
        </authorList>
    </citation>
    <scope>NUCLEOTIDE SEQUENCE [LARGE SCALE GENOMIC DNA]</scope>
    <source>
        <strain evidence="3 4">JH123</strain>
    </source>
</reference>
<feature type="transmembrane region" description="Helical" evidence="1">
    <location>
        <begin position="165"/>
        <end position="188"/>
    </location>
</feature>
<name>A0ABY6Q7G5_9GAMM</name>
<feature type="transmembrane region" description="Helical" evidence="1">
    <location>
        <begin position="51"/>
        <end position="71"/>
    </location>
</feature>
<dbReference type="Proteomes" id="UP001317963">
    <property type="component" value="Chromosome"/>
</dbReference>
<gene>
    <name evidence="3" type="ORF">E0F26_09505</name>
</gene>
<keyword evidence="1" id="KW-0812">Transmembrane</keyword>
<accession>A0ABY6Q7G5</accession>
<proteinExistence type="predicted"/>